<comment type="caution">
    <text evidence="2">The sequence shown here is derived from an EMBL/GenBank/DDBJ whole genome shotgun (WGS) entry which is preliminary data.</text>
</comment>
<protein>
    <submittedName>
        <fullName evidence="2">Transposase</fullName>
    </submittedName>
</protein>
<keyword evidence="3" id="KW-1185">Reference proteome</keyword>
<reference evidence="2 3" key="1">
    <citation type="submission" date="2024-10" db="EMBL/GenBank/DDBJ databases">
        <title>The Natural Products Discovery Center: Release of the First 8490 Sequenced Strains for Exploring Actinobacteria Biosynthetic Diversity.</title>
        <authorList>
            <person name="Kalkreuter E."/>
            <person name="Kautsar S.A."/>
            <person name="Yang D."/>
            <person name="Bader C.D."/>
            <person name="Teijaro C.N."/>
            <person name="Fluegel L."/>
            <person name="Davis C.M."/>
            <person name="Simpson J.R."/>
            <person name="Lauterbach L."/>
            <person name="Steele A.D."/>
            <person name="Gui C."/>
            <person name="Meng S."/>
            <person name="Li G."/>
            <person name="Viehrig K."/>
            <person name="Ye F."/>
            <person name="Su P."/>
            <person name="Kiefer A.F."/>
            <person name="Nichols A."/>
            <person name="Cepeda A.J."/>
            <person name="Yan W."/>
            <person name="Fan B."/>
            <person name="Jiang Y."/>
            <person name="Adhikari A."/>
            <person name="Zheng C.-J."/>
            <person name="Schuster L."/>
            <person name="Cowan T.M."/>
            <person name="Smanski M.J."/>
            <person name="Chevrette M.G."/>
            <person name="De Carvalho L.P.S."/>
            <person name="Shen B."/>
        </authorList>
    </citation>
    <scope>NUCLEOTIDE SEQUENCE [LARGE SCALE GENOMIC DNA]</scope>
    <source>
        <strain evidence="2 3">NPDC019275</strain>
    </source>
</reference>
<dbReference type="InterPro" id="IPR039365">
    <property type="entry name" value="IS701-like"/>
</dbReference>
<accession>A0ABW7XBT5</accession>
<dbReference type="PANTHER" id="PTHR33627">
    <property type="entry name" value="TRANSPOSASE"/>
    <property type="match status" value="1"/>
</dbReference>
<evidence type="ECO:0000313" key="3">
    <source>
        <dbReference type="Proteomes" id="UP001611415"/>
    </source>
</evidence>
<dbReference type="Pfam" id="PF13546">
    <property type="entry name" value="DDE_5"/>
    <property type="match status" value="1"/>
</dbReference>
<feature type="domain" description="Transposase IS701-like DDE" evidence="1">
    <location>
        <begin position="30"/>
        <end position="153"/>
    </location>
</feature>
<evidence type="ECO:0000259" key="1">
    <source>
        <dbReference type="Pfam" id="PF13546"/>
    </source>
</evidence>
<gene>
    <name evidence="2" type="ORF">ACH49W_34310</name>
</gene>
<evidence type="ECO:0000313" key="2">
    <source>
        <dbReference type="EMBL" id="MFI2478455.1"/>
    </source>
</evidence>
<feature type="non-terminal residue" evidence="2">
    <location>
        <position position="153"/>
    </location>
</feature>
<proteinExistence type="predicted"/>
<organism evidence="2 3">
    <name type="scientific">Nocardia xishanensis</name>
    <dbReference type="NCBI Taxonomy" id="238964"/>
    <lineage>
        <taxon>Bacteria</taxon>
        <taxon>Bacillati</taxon>
        <taxon>Actinomycetota</taxon>
        <taxon>Actinomycetes</taxon>
        <taxon>Mycobacteriales</taxon>
        <taxon>Nocardiaceae</taxon>
        <taxon>Nocardia</taxon>
    </lineage>
</organism>
<dbReference type="PANTHER" id="PTHR33627:SF1">
    <property type="entry name" value="TRANSPOSASE"/>
    <property type="match status" value="1"/>
</dbReference>
<dbReference type="RefSeq" id="WP_397095957.1">
    <property type="nucleotide sequence ID" value="NZ_JBIRYO010000039.1"/>
</dbReference>
<dbReference type="InterPro" id="IPR038721">
    <property type="entry name" value="IS701-like_DDE_dom"/>
</dbReference>
<sequence length="153" mass="16832">MLDDVVAEDVSAWRAGFDEVFARVAGVAYRAEPRRWALSYLTGLLAPVERKNSWQLSEAAGEVGPARLQHFLNRSRWDADELRDCLRSYVSEALACPDGVLVPDETGFVKKGVKSAGVQRQYSGTAGRVENSQLGVFLAYAGRSGRALIDREL</sequence>
<dbReference type="Proteomes" id="UP001611415">
    <property type="component" value="Unassembled WGS sequence"/>
</dbReference>
<name>A0ABW7XBT5_9NOCA</name>
<dbReference type="EMBL" id="JBIRYO010000039">
    <property type="protein sequence ID" value="MFI2478455.1"/>
    <property type="molecule type" value="Genomic_DNA"/>
</dbReference>